<keyword evidence="1" id="KW-0812">Transmembrane</keyword>
<keyword evidence="3" id="KW-1185">Reference proteome</keyword>
<dbReference type="RefSeq" id="WP_193116209.1">
    <property type="nucleotide sequence ID" value="NZ_BAAAIR010000046.1"/>
</dbReference>
<reference evidence="3" key="1">
    <citation type="journal article" date="2019" name="Int. J. Syst. Evol. Microbiol.">
        <title>The Global Catalogue of Microorganisms (GCM) 10K type strain sequencing project: providing services to taxonomists for standard genome sequencing and annotation.</title>
        <authorList>
            <consortium name="The Broad Institute Genomics Platform"/>
            <consortium name="The Broad Institute Genome Sequencing Center for Infectious Disease"/>
            <person name="Wu L."/>
            <person name="Ma J."/>
        </authorList>
    </citation>
    <scope>NUCLEOTIDE SEQUENCE [LARGE SCALE GENOMIC DNA]</scope>
    <source>
        <strain evidence="3">CGMCC 1.16455</strain>
    </source>
</reference>
<dbReference type="Proteomes" id="UP001595937">
    <property type="component" value="Unassembled WGS sequence"/>
</dbReference>
<evidence type="ECO:0000313" key="3">
    <source>
        <dbReference type="Proteomes" id="UP001595937"/>
    </source>
</evidence>
<comment type="caution">
    <text evidence="2">The sequence shown here is derived from an EMBL/GenBank/DDBJ whole genome shotgun (WGS) entry which is preliminary data.</text>
</comment>
<feature type="transmembrane region" description="Helical" evidence="1">
    <location>
        <begin position="12"/>
        <end position="36"/>
    </location>
</feature>
<evidence type="ECO:0000313" key="2">
    <source>
        <dbReference type="EMBL" id="MFC5296698.1"/>
    </source>
</evidence>
<keyword evidence="1" id="KW-0472">Membrane</keyword>
<sequence>MIETAPRRSRLPLLLCCHVLAAILAILGGVGSIWVMLENLGWDRGNDLAVMVLTSATALAGVISVVLQLGSLLVPDRTAWWERLIALVAGSVIGGIGAGVVLLSAAATFGVIAGPAGLLVGGAALVLFLLLLIAALVVRATSRDTRWPVLLVAAGSQVAVAHFVPWWVLGTVLMGGEIL</sequence>
<gene>
    <name evidence="2" type="ORF">ACFPK8_04180</name>
</gene>
<feature type="transmembrane region" description="Helical" evidence="1">
    <location>
        <begin position="118"/>
        <end position="138"/>
    </location>
</feature>
<feature type="transmembrane region" description="Helical" evidence="1">
    <location>
        <begin position="48"/>
        <end position="72"/>
    </location>
</feature>
<evidence type="ECO:0008006" key="4">
    <source>
        <dbReference type="Google" id="ProtNLM"/>
    </source>
</evidence>
<proteinExistence type="predicted"/>
<keyword evidence="1" id="KW-1133">Transmembrane helix</keyword>
<accession>A0ABW0FDB2</accession>
<dbReference type="GeneID" id="303298576"/>
<feature type="transmembrane region" description="Helical" evidence="1">
    <location>
        <begin position="84"/>
        <end position="112"/>
    </location>
</feature>
<organism evidence="2 3">
    <name type="scientific">Brachybacterium tyrofermentans</name>
    <dbReference type="NCBI Taxonomy" id="47848"/>
    <lineage>
        <taxon>Bacteria</taxon>
        <taxon>Bacillati</taxon>
        <taxon>Actinomycetota</taxon>
        <taxon>Actinomycetes</taxon>
        <taxon>Micrococcales</taxon>
        <taxon>Dermabacteraceae</taxon>
        <taxon>Brachybacterium</taxon>
    </lineage>
</organism>
<dbReference type="EMBL" id="JBHSLN010000012">
    <property type="protein sequence ID" value="MFC5296698.1"/>
    <property type="molecule type" value="Genomic_DNA"/>
</dbReference>
<evidence type="ECO:0000256" key="1">
    <source>
        <dbReference type="SAM" id="Phobius"/>
    </source>
</evidence>
<protein>
    <recommendedName>
        <fullName evidence="4">DUF2269 domain-containing protein</fullName>
    </recommendedName>
</protein>
<feature type="transmembrane region" description="Helical" evidence="1">
    <location>
        <begin position="150"/>
        <end position="169"/>
    </location>
</feature>
<name>A0ABW0FDB2_9MICO</name>